<gene>
    <name evidence="2" type="ORF">PHMEG_00031383</name>
</gene>
<organism evidence="2 3">
    <name type="scientific">Phytophthora megakarya</name>
    <dbReference type="NCBI Taxonomy" id="4795"/>
    <lineage>
        <taxon>Eukaryota</taxon>
        <taxon>Sar</taxon>
        <taxon>Stramenopiles</taxon>
        <taxon>Oomycota</taxon>
        <taxon>Peronosporomycetes</taxon>
        <taxon>Peronosporales</taxon>
        <taxon>Peronosporaceae</taxon>
        <taxon>Phytophthora</taxon>
    </lineage>
</organism>
<protein>
    <recommendedName>
        <fullName evidence="1">GAG-pre-integrase domain-containing protein</fullName>
    </recommendedName>
</protein>
<evidence type="ECO:0000313" key="2">
    <source>
        <dbReference type="EMBL" id="OWY97968.1"/>
    </source>
</evidence>
<dbReference type="AlphaFoldDB" id="A0A225UYR5"/>
<evidence type="ECO:0000259" key="1">
    <source>
        <dbReference type="Pfam" id="PF13976"/>
    </source>
</evidence>
<dbReference type="Pfam" id="PF13976">
    <property type="entry name" value="gag_pre-integrs"/>
    <property type="match status" value="1"/>
</dbReference>
<reference evidence="3" key="1">
    <citation type="submission" date="2017-03" db="EMBL/GenBank/DDBJ databases">
        <title>Phytopthora megakarya and P. palmivora, two closely related causual agents of cacao black pod achieved similar genome size and gene model numbers by different mechanisms.</title>
        <authorList>
            <person name="Ali S."/>
            <person name="Shao J."/>
            <person name="Larry D.J."/>
            <person name="Kronmiller B."/>
            <person name="Shen D."/>
            <person name="Strem M.D."/>
            <person name="Melnick R.L."/>
            <person name="Guiltinan M.J."/>
            <person name="Tyler B.M."/>
            <person name="Meinhardt L.W."/>
            <person name="Bailey B.A."/>
        </authorList>
    </citation>
    <scope>NUCLEOTIDE SEQUENCE [LARGE SCALE GENOMIC DNA]</scope>
    <source>
        <strain evidence="3">zdho120</strain>
    </source>
</reference>
<dbReference type="EMBL" id="NBNE01009891">
    <property type="protein sequence ID" value="OWY97968.1"/>
    <property type="molecule type" value="Genomic_DNA"/>
</dbReference>
<feature type="domain" description="GAG-pre-integrase" evidence="1">
    <location>
        <begin position="170"/>
        <end position="223"/>
    </location>
</feature>
<proteinExistence type="predicted"/>
<comment type="caution">
    <text evidence="2">The sequence shown here is derived from an EMBL/GenBank/DDBJ whole genome shotgun (WGS) entry which is preliminary data.</text>
</comment>
<dbReference type="Proteomes" id="UP000198211">
    <property type="component" value="Unassembled WGS sequence"/>
</dbReference>
<dbReference type="InterPro" id="IPR025724">
    <property type="entry name" value="GAG-pre-integrase_dom"/>
</dbReference>
<keyword evidence="3" id="KW-1185">Reference proteome</keyword>
<evidence type="ECO:0000313" key="3">
    <source>
        <dbReference type="Proteomes" id="UP000198211"/>
    </source>
</evidence>
<accession>A0A225UYR5</accession>
<dbReference type="OrthoDB" id="128469at2759"/>
<sequence length="254" mass="29509">MNRYLSCYEVKENVWQLSDICDQSVLYQNTNSQDEERRFMRQDELLAKLISSSLSCTLARQMIRYDYGSKLWEHLLKRFDRSSIVFRVEKVYYSLQRKNLLSQSIAIGQGFQVSYDNTLHQYTLSMNGSIALQTSVQPCKLWIFTGSNAFLVGTEESNDQSSLKMMVNYSLSDGVVDLQCWHERLGHICPQFVKQMADQNLVYGMMLTKRRFDLCEACQVGKQRGKPPHKNLSKQVAGQVTVNERILFKDRHQS</sequence>
<name>A0A225UYR5_9STRA</name>